<feature type="binding site" evidence="13">
    <location>
        <position position="123"/>
    </location>
    <ligand>
        <name>Mg(2+)</name>
        <dbReference type="ChEBI" id="CHEBI:18420"/>
    </ligand>
</feature>
<dbReference type="Proteomes" id="UP000012429">
    <property type="component" value="Unassembled WGS sequence"/>
</dbReference>
<keyword evidence="6" id="KW-0808">Transferase</keyword>
<dbReference type="GO" id="GO:0009239">
    <property type="term" value="P:enterobactin biosynthetic process"/>
    <property type="evidence" value="ECO:0007669"/>
    <property type="project" value="UniProtKB-UniPathway"/>
</dbReference>
<evidence type="ECO:0000256" key="9">
    <source>
        <dbReference type="ARBA" id="ARBA00031996"/>
    </source>
</evidence>
<evidence type="ECO:0000256" key="6">
    <source>
        <dbReference type="ARBA" id="ARBA00022679"/>
    </source>
</evidence>
<protein>
    <recommendedName>
        <fullName evidence="5">Enterobactin synthase component D</fullName>
    </recommendedName>
    <alternativeName>
        <fullName evidence="8">4'-phosphopantetheinyl transferase EntD</fullName>
    </alternativeName>
    <alternativeName>
        <fullName evidence="9">Enterochelin synthase D</fullName>
    </alternativeName>
</protein>
<feature type="binding site" evidence="12">
    <location>
        <position position="166"/>
    </location>
    <ligand>
        <name>CoA</name>
        <dbReference type="ChEBI" id="CHEBI:57287"/>
    </ligand>
</feature>
<comment type="pathway">
    <text evidence="2">Siderophore biosynthesis; enterobactin biosynthesis.</text>
</comment>
<dbReference type="PATRIC" id="fig|363754.4.peg.3787"/>
<comment type="function">
    <text evidence="1">Involved in the biosynthesis of the siderophore enterobactin (enterochelin), which is a macrocyclic trimeric lactone of N-(2,3-dihydroxybenzoyl)-serine. The serine trilactone serves as a scaffolding for the three catechol functionalities that provide hexadentate coordination for the tightly ligated iron(2+) atoms. Plays an essential role in the assembly of the enterobactin by catalyzing the transfer of the 4'-phosphopantetheine (Ppant) moiety from coenzyme A to the apo-domains of both EntB (ArCP domain) and EntF (PCP domain) to yield their holo-forms which make them competent for the activation of 2,3-dihydroxybenzoate (DHB) and L-serine, respectively.</text>
</comment>
<dbReference type="SUPFAM" id="SSF56214">
    <property type="entry name" value="4'-phosphopantetheinyl transferase"/>
    <property type="match status" value="1"/>
</dbReference>
<organism evidence="16 17">
    <name type="scientific">Rhizobium freirei PRF 81</name>
    <dbReference type="NCBI Taxonomy" id="363754"/>
    <lineage>
        <taxon>Bacteria</taxon>
        <taxon>Pseudomonadati</taxon>
        <taxon>Pseudomonadota</taxon>
        <taxon>Alphaproteobacteria</taxon>
        <taxon>Hyphomicrobiales</taxon>
        <taxon>Rhizobiaceae</taxon>
        <taxon>Rhizobium/Agrobacterium group</taxon>
        <taxon>Rhizobium</taxon>
    </lineage>
</organism>
<dbReference type="PANTHER" id="PTHR38096">
    <property type="entry name" value="ENTEROBACTIN SYNTHASE COMPONENT D"/>
    <property type="match status" value="1"/>
</dbReference>
<feature type="binding site" evidence="13">
    <location>
        <position position="125"/>
    </location>
    <ligand>
        <name>Mg(2+)</name>
        <dbReference type="ChEBI" id="CHEBI:18420"/>
    </ligand>
</feature>
<evidence type="ECO:0000256" key="2">
    <source>
        <dbReference type="ARBA" id="ARBA00004993"/>
    </source>
</evidence>
<name>N6U1K8_9HYPH</name>
<evidence type="ECO:0000256" key="13">
    <source>
        <dbReference type="PIRSR" id="PIRSR603542-2"/>
    </source>
</evidence>
<dbReference type="OrthoDB" id="8210607at2"/>
<proteinExistence type="inferred from homology"/>
<dbReference type="PANTHER" id="PTHR38096:SF1">
    <property type="entry name" value="ENTEROBACTIN SYNTHASE COMPONENT D"/>
    <property type="match status" value="1"/>
</dbReference>
<sequence>MSGGEAPARAAEMALLAEIAKLAPSGVRIACRTIRDGDEKLLLPQEARTITSRQLHARRASGAVRAIARQLLVLEGIENPVIRRSASGAPLWPEGITGSLAHDEVMAVAAVARKTGTVSLGIDVEPAEPLPDDIAAIVPISGDILEGVDQHLALRLLFSAKEAVYKASYPLDGKVLGYEHIAVDLRGRKAVTATGRKAQLSFCLFPRVVVLAEASADAVAPVSWPEQVSPSW</sequence>
<dbReference type="InterPro" id="IPR037143">
    <property type="entry name" value="4-PPantetheinyl_Trfase_dom_sf"/>
</dbReference>
<dbReference type="Pfam" id="PF17837">
    <property type="entry name" value="4PPT_N"/>
    <property type="match status" value="1"/>
</dbReference>
<evidence type="ECO:0000256" key="10">
    <source>
        <dbReference type="ARBA" id="ARBA00049176"/>
    </source>
</evidence>
<feature type="binding site" evidence="12">
    <location>
        <position position="123"/>
    </location>
    <ligand>
        <name>CoA</name>
        <dbReference type="ChEBI" id="CHEBI:57287"/>
    </ligand>
</feature>
<dbReference type="GO" id="GO:0000287">
    <property type="term" value="F:magnesium ion binding"/>
    <property type="evidence" value="ECO:0007669"/>
    <property type="project" value="InterPro"/>
</dbReference>
<evidence type="ECO:0000256" key="8">
    <source>
        <dbReference type="ARBA" id="ARBA00029894"/>
    </source>
</evidence>
<comment type="caution">
    <text evidence="16">The sequence shown here is derived from an EMBL/GenBank/DDBJ whole genome shotgun (WGS) entry which is preliminary data.</text>
</comment>
<keyword evidence="7" id="KW-0259">Enterobactin biosynthesis</keyword>
<dbReference type="STRING" id="363754.RHSP_08972"/>
<dbReference type="RefSeq" id="WP_004120349.1">
    <property type="nucleotide sequence ID" value="NZ_AQHN01000067.1"/>
</dbReference>
<dbReference type="GO" id="GO:0009366">
    <property type="term" value="C:enterobactin synthetase complex"/>
    <property type="evidence" value="ECO:0007669"/>
    <property type="project" value="InterPro"/>
</dbReference>
<dbReference type="GO" id="GO:0005886">
    <property type="term" value="C:plasma membrane"/>
    <property type="evidence" value="ECO:0007669"/>
    <property type="project" value="TreeGrafter"/>
</dbReference>
<evidence type="ECO:0000256" key="12">
    <source>
        <dbReference type="PIRSR" id="PIRSR603542-1"/>
    </source>
</evidence>
<feature type="domain" description="4'-phosphopantetheinyl transferase N-terminal" evidence="15">
    <location>
        <begin position="57"/>
        <end position="112"/>
    </location>
</feature>
<evidence type="ECO:0000256" key="11">
    <source>
        <dbReference type="ARBA" id="ARBA00049191"/>
    </source>
</evidence>
<feature type="domain" description="4'-phosphopantetheinyl transferase" evidence="14">
    <location>
        <begin position="120"/>
        <end position="199"/>
    </location>
</feature>
<feature type="binding site" evidence="12">
    <location>
        <position position="176"/>
    </location>
    <ligand>
        <name>CoA</name>
        <dbReference type="ChEBI" id="CHEBI:57287"/>
    </ligand>
</feature>
<comment type="catalytic activity">
    <reaction evidence="10">
        <text>apo-[aryl-carrier protein] + CoA = holo-[aryl-carrier protein] + adenosine 3',5'-bisphosphate + H(+)</text>
        <dbReference type="Rhea" id="RHEA:48404"/>
        <dbReference type="Rhea" id="RHEA-COMP:15903"/>
        <dbReference type="Rhea" id="RHEA-COMP:17557"/>
        <dbReference type="ChEBI" id="CHEBI:15378"/>
        <dbReference type="ChEBI" id="CHEBI:29999"/>
        <dbReference type="ChEBI" id="CHEBI:57287"/>
        <dbReference type="ChEBI" id="CHEBI:58343"/>
        <dbReference type="ChEBI" id="CHEBI:64479"/>
    </reaction>
</comment>
<evidence type="ECO:0000313" key="16">
    <source>
        <dbReference type="EMBL" id="ENN86519.1"/>
    </source>
</evidence>
<feature type="binding site" evidence="12">
    <location>
        <position position="65"/>
    </location>
    <ligand>
        <name>CoA</name>
        <dbReference type="ChEBI" id="CHEBI:57287"/>
    </ligand>
</feature>
<comment type="similarity">
    <text evidence="3">Belongs to the P-Pant transferase superfamily. EntD family.</text>
</comment>
<dbReference type="InterPro" id="IPR041354">
    <property type="entry name" value="4PPT_N"/>
</dbReference>
<gene>
    <name evidence="16" type="ORF">RHSP_08972</name>
</gene>
<keyword evidence="13" id="KW-0460">Magnesium</keyword>
<comment type="catalytic activity">
    <reaction evidence="11">
        <text>apo-[peptidyl-carrier protein] + CoA = holo-[peptidyl-carrier protein] + adenosine 3',5'-bisphosphate + H(+)</text>
        <dbReference type="Rhea" id="RHEA:46228"/>
        <dbReference type="Rhea" id="RHEA-COMP:11479"/>
        <dbReference type="Rhea" id="RHEA-COMP:11480"/>
        <dbReference type="ChEBI" id="CHEBI:15378"/>
        <dbReference type="ChEBI" id="CHEBI:29999"/>
        <dbReference type="ChEBI" id="CHEBI:57287"/>
        <dbReference type="ChEBI" id="CHEBI:58343"/>
        <dbReference type="ChEBI" id="CHEBI:64479"/>
    </reaction>
</comment>
<evidence type="ECO:0000313" key="17">
    <source>
        <dbReference type="Proteomes" id="UP000012429"/>
    </source>
</evidence>
<dbReference type="AlphaFoldDB" id="N6U1K8"/>
<dbReference type="PRINTS" id="PR01399">
    <property type="entry name" value="ENTSNTHTASED"/>
</dbReference>
<dbReference type="InterPro" id="IPR003542">
    <property type="entry name" value="Enbac_synth_compD-like"/>
</dbReference>
<dbReference type="Pfam" id="PF01648">
    <property type="entry name" value="ACPS"/>
    <property type="match status" value="1"/>
</dbReference>
<accession>N6U1K8</accession>
<dbReference type="GO" id="GO:0008897">
    <property type="term" value="F:holo-[acyl-carrier-protein] synthase activity"/>
    <property type="evidence" value="ECO:0007669"/>
    <property type="project" value="InterPro"/>
</dbReference>
<evidence type="ECO:0000256" key="7">
    <source>
        <dbReference type="ARBA" id="ARBA00023191"/>
    </source>
</evidence>
<evidence type="ECO:0000256" key="3">
    <source>
        <dbReference type="ARBA" id="ARBA00008342"/>
    </source>
</evidence>
<reference evidence="16 17" key="1">
    <citation type="journal article" date="2012" name="BMC Genomics">
        <title>Genomic basis of broad host range and environmental adaptability of Rhizobium tropici CIAT 899 and Rhizobium sp. PRF 81 which are used in inoculants for common bean (Phaseolus vulgaris L.).</title>
        <authorList>
            <person name="Ormeno-Orrillo E."/>
            <person name="Menna P."/>
            <person name="Almeida L.G."/>
            <person name="Ollero F.J."/>
            <person name="Nicolas M.F."/>
            <person name="Pains Rodrigues E."/>
            <person name="Shigueyoshi Nakatani A."/>
            <person name="Silva Batista J.S."/>
            <person name="Oliveira Chueire L.M."/>
            <person name="Souza R.C."/>
            <person name="Ribeiro Vasconcelos A.T."/>
            <person name="Megias M."/>
            <person name="Hungria M."/>
            <person name="Martinez-Romero E."/>
        </authorList>
    </citation>
    <scope>NUCLEOTIDE SEQUENCE [LARGE SCALE GENOMIC DNA]</scope>
    <source>
        <strain evidence="16 17">PRF 81</strain>
    </source>
</reference>
<feature type="binding site" evidence="12">
    <location>
        <position position="162"/>
    </location>
    <ligand>
        <name>CoA</name>
        <dbReference type="ChEBI" id="CHEBI:57287"/>
    </ligand>
</feature>
<evidence type="ECO:0000256" key="1">
    <source>
        <dbReference type="ARBA" id="ARBA00003937"/>
    </source>
</evidence>
<evidence type="ECO:0000256" key="4">
    <source>
        <dbReference type="ARBA" id="ARBA00011503"/>
    </source>
</evidence>
<evidence type="ECO:0000259" key="15">
    <source>
        <dbReference type="Pfam" id="PF17837"/>
    </source>
</evidence>
<dbReference type="EMBL" id="AQHN01000067">
    <property type="protein sequence ID" value="ENN86519.1"/>
    <property type="molecule type" value="Genomic_DNA"/>
</dbReference>
<comment type="subunit">
    <text evidence="4">EntB, EntD, EntE, and EntF form a multienzyme complex called enterobactin synthase.</text>
</comment>
<keyword evidence="17" id="KW-1185">Reference proteome</keyword>
<evidence type="ECO:0000259" key="14">
    <source>
        <dbReference type="Pfam" id="PF01648"/>
    </source>
</evidence>
<keyword evidence="13" id="KW-0479">Metal-binding</keyword>
<comment type="cofactor">
    <cofactor evidence="13">
        <name>Mg(2+)</name>
        <dbReference type="ChEBI" id="CHEBI:18420"/>
    </cofactor>
</comment>
<dbReference type="InterPro" id="IPR008278">
    <property type="entry name" value="4-PPantetheinyl_Trfase_dom"/>
</dbReference>
<evidence type="ECO:0000256" key="5">
    <source>
        <dbReference type="ARBA" id="ARBA00019087"/>
    </source>
</evidence>
<dbReference type="UniPathway" id="UPA00017"/>